<organism evidence="4 5">
    <name type="scientific">Cryobacterium zhongshanensis</name>
    <dbReference type="NCBI Taxonomy" id="2928153"/>
    <lineage>
        <taxon>Bacteria</taxon>
        <taxon>Bacillati</taxon>
        <taxon>Actinomycetota</taxon>
        <taxon>Actinomycetes</taxon>
        <taxon>Micrococcales</taxon>
        <taxon>Microbacteriaceae</taxon>
        <taxon>Cryobacterium</taxon>
    </lineage>
</organism>
<keyword evidence="2" id="KW-0812">Transmembrane</keyword>
<feature type="transmembrane region" description="Helical" evidence="2">
    <location>
        <begin position="48"/>
        <end position="69"/>
    </location>
</feature>
<dbReference type="Proteomes" id="UP001165341">
    <property type="component" value="Unassembled WGS sequence"/>
</dbReference>
<feature type="transmembrane region" description="Helical" evidence="2">
    <location>
        <begin position="344"/>
        <end position="365"/>
    </location>
</feature>
<feature type="transmembrane region" description="Helical" evidence="2">
    <location>
        <begin position="385"/>
        <end position="414"/>
    </location>
</feature>
<proteinExistence type="predicted"/>
<name>A0AA41UGM7_9MICO</name>
<feature type="domain" description="LssY-like C-terminal" evidence="3">
    <location>
        <begin position="80"/>
        <end position="269"/>
    </location>
</feature>
<evidence type="ECO:0000256" key="2">
    <source>
        <dbReference type="SAM" id="Phobius"/>
    </source>
</evidence>
<feature type="transmembrane region" description="Helical" evidence="2">
    <location>
        <begin position="421"/>
        <end position="439"/>
    </location>
</feature>
<feature type="transmembrane region" description="Helical" evidence="2">
    <location>
        <begin position="445"/>
        <end position="466"/>
    </location>
</feature>
<evidence type="ECO:0000313" key="4">
    <source>
        <dbReference type="EMBL" id="MCI4659090.1"/>
    </source>
</evidence>
<dbReference type="Pfam" id="PF14067">
    <property type="entry name" value="LssY_C"/>
    <property type="match status" value="1"/>
</dbReference>
<protein>
    <submittedName>
        <fullName evidence="4">LssY C-terminal domain-containing protein</fullName>
    </submittedName>
</protein>
<keyword evidence="5" id="KW-1185">Reference proteome</keyword>
<keyword evidence="2" id="KW-0472">Membrane</keyword>
<feature type="region of interest" description="Disordered" evidence="1">
    <location>
        <begin position="289"/>
        <end position="332"/>
    </location>
</feature>
<dbReference type="InterPro" id="IPR025902">
    <property type="entry name" value="LssY-like-C_dom"/>
</dbReference>
<comment type="caution">
    <text evidence="4">The sequence shown here is derived from an EMBL/GenBank/DDBJ whole genome shotgun (WGS) entry which is preliminary data.</text>
</comment>
<feature type="transmembrane region" description="Helical" evidence="2">
    <location>
        <begin position="21"/>
        <end position="42"/>
    </location>
</feature>
<evidence type="ECO:0000259" key="3">
    <source>
        <dbReference type="Pfam" id="PF14067"/>
    </source>
</evidence>
<dbReference type="AlphaFoldDB" id="A0AA41UGM7"/>
<evidence type="ECO:0000256" key="1">
    <source>
        <dbReference type="SAM" id="MobiDB-lite"/>
    </source>
</evidence>
<reference evidence="4" key="1">
    <citation type="submission" date="2022-03" db="EMBL/GenBank/DDBJ databases">
        <title>Cryobacterium sp. nov. strain ZS14-85, isolated from Antarctic soil.</title>
        <authorList>
            <person name="Li J."/>
            <person name="Niu G."/>
        </authorList>
    </citation>
    <scope>NUCLEOTIDE SEQUENCE</scope>
    <source>
        <strain evidence="4">ZS14-85</strain>
    </source>
</reference>
<evidence type="ECO:0000313" key="5">
    <source>
        <dbReference type="Proteomes" id="UP001165341"/>
    </source>
</evidence>
<keyword evidence="2" id="KW-1133">Transmembrane helix</keyword>
<accession>A0AA41UGM7</accession>
<gene>
    <name evidence="4" type="ORF">MQH31_14875</name>
</gene>
<sequence length="487" mass="51646">MTAAAVPEKVRVVPRRLSLSAGIDAFFFVFAGLAAVWLAVLLVNESFLLGWGALWFAVLFWVLLAYLVLPRLHRILTQLYVPNYFIGRTRTSDGLLGDPVNLAITGSAEQLQHALAAAGWTRADDITPGTTWRMISATLARRSYDEAPVSPLFLFDRMQDFAYQQEVAENPAKRHHVRFWRCPDGWLLPGGTRVDWLAAGTFDRAVGFSLFTLQITHKIDEDTDIERDHIVDSLLQAGSGARMHVIRDFSSGYHSRNGGGDTIQTDGDLPVVDVSGIAVPGSAAARAVSAASPSPGSSAVPTAPSDASTSAASPSPGSSAAPMGSAAPTAPAARRRPASITVGALMLTARVLSGLGVIVLAALDWPEFVSAVAIDGKPPGTVDPATAGVALGILLTGYGVVLALNVGFAAFVFFGRNWARIVAMSFATVSIVASFVDYAVNGAAITLRTSLVSVTFDILILLALSARDAREFARARPVRRARGRRAP</sequence>
<dbReference type="EMBL" id="JALGAR010000004">
    <property type="protein sequence ID" value="MCI4659090.1"/>
    <property type="molecule type" value="Genomic_DNA"/>
</dbReference>